<dbReference type="Pfam" id="PF08878">
    <property type="entry name" value="HamA"/>
    <property type="match status" value="1"/>
</dbReference>
<reference evidence="2" key="1">
    <citation type="submission" date="2023-05" db="EMBL/GenBank/DDBJ databases">
        <authorList>
            <person name="Zhang X."/>
        </authorList>
    </citation>
    <scope>NUCLEOTIDE SEQUENCE</scope>
    <source>
        <strain evidence="2">YF14B1</strain>
    </source>
</reference>
<evidence type="ECO:0000313" key="3">
    <source>
        <dbReference type="Proteomes" id="UP001241110"/>
    </source>
</evidence>
<name>A0AAE3QXJ6_9BACT</name>
<dbReference type="RefSeq" id="WP_313985481.1">
    <property type="nucleotide sequence ID" value="NZ_JASJOS010000014.1"/>
</dbReference>
<dbReference type="Proteomes" id="UP001241110">
    <property type="component" value="Unassembled WGS sequence"/>
</dbReference>
<gene>
    <name evidence="2" type="ORF">QNI16_27775</name>
</gene>
<dbReference type="EMBL" id="JASJOS010000014">
    <property type="protein sequence ID" value="MDJ1484328.1"/>
    <property type="molecule type" value="Genomic_DNA"/>
</dbReference>
<feature type="domain" description="Anti-bacteriophage protein A/HamA C-terminal" evidence="1">
    <location>
        <begin position="12"/>
        <end position="273"/>
    </location>
</feature>
<protein>
    <submittedName>
        <fullName evidence="2">DUF1837 domain-containing protein</fullName>
    </submittedName>
</protein>
<evidence type="ECO:0000259" key="1">
    <source>
        <dbReference type="Pfam" id="PF08878"/>
    </source>
</evidence>
<dbReference type="AlphaFoldDB" id="A0AAE3QXJ6"/>
<proteinExistence type="predicted"/>
<accession>A0AAE3QXJ6</accession>
<evidence type="ECO:0000313" key="2">
    <source>
        <dbReference type="EMBL" id="MDJ1484328.1"/>
    </source>
</evidence>
<organism evidence="2 3">
    <name type="scientific">Xanthocytophaga flava</name>
    <dbReference type="NCBI Taxonomy" id="3048013"/>
    <lineage>
        <taxon>Bacteria</taxon>
        <taxon>Pseudomonadati</taxon>
        <taxon>Bacteroidota</taxon>
        <taxon>Cytophagia</taxon>
        <taxon>Cytophagales</taxon>
        <taxon>Rhodocytophagaceae</taxon>
        <taxon>Xanthocytophaga</taxon>
    </lineage>
</organism>
<sequence length="279" mass="32851">MNFKFLNLIVYQKQQLNSLVGLCGGYELNEWRYKQFAEWLFDYHLLDFALKYSEYKDIDFTTAAKKLRTAARIIFQTENPRRGEFGELLLHGVIKEAFNTTPAITKIYFKDGPNETVKGFDAVHVVANDNNLELWLGEVKFYNDFHTAVSHVVTEIQDHLQKDYLRNEFLAINNKLDNTFPHYEKLRKLLDTNTSLDQIFDAICIPVLLTYDSTIVKKHNKLSEQYTTELREELIAYDLHFWKKLGSCQVKVHLFLVPLEDKAKLFETLLEKLKLWQNI</sequence>
<dbReference type="InterPro" id="IPR014976">
    <property type="entry name" value="AbpA_HamA_C"/>
</dbReference>
<comment type="caution">
    <text evidence="2">The sequence shown here is derived from an EMBL/GenBank/DDBJ whole genome shotgun (WGS) entry which is preliminary data.</text>
</comment>